<evidence type="ECO:0000313" key="1">
    <source>
        <dbReference type="EMBL" id="CAB4169285.1"/>
    </source>
</evidence>
<dbReference type="EMBL" id="LR797259">
    <property type="protein sequence ID" value="CAB4197699.1"/>
    <property type="molecule type" value="Genomic_DNA"/>
</dbReference>
<dbReference type="EMBL" id="LR796942">
    <property type="protein sequence ID" value="CAB4176860.1"/>
    <property type="molecule type" value="Genomic_DNA"/>
</dbReference>
<evidence type="ECO:0000313" key="5">
    <source>
        <dbReference type="EMBL" id="CAB4210725.1"/>
    </source>
</evidence>
<organism evidence="6">
    <name type="scientific">uncultured Caudovirales phage</name>
    <dbReference type="NCBI Taxonomy" id="2100421"/>
    <lineage>
        <taxon>Viruses</taxon>
        <taxon>Duplodnaviria</taxon>
        <taxon>Heunggongvirae</taxon>
        <taxon>Uroviricota</taxon>
        <taxon>Caudoviricetes</taxon>
        <taxon>Peduoviridae</taxon>
        <taxon>Maltschvirus</taxon>
        <taxon>Maltschvirus maltsch</taxon>
    </lineage>
</organism>
<protein>
    <submittedName>
        <fullName evidence="6">Uncharacterized protein</fullName>
    </submittedName>
</protein>
<dbReference type="EMBL" id="LR797009">
    <property type="protein sequence ID" value="CAB4181785.1"/>
    <property type="molecule type" value="Genomic_DNA"/>
</dbReference>
<reference evidence="6" key="1">
    <citation type="submission" date="2020-05" db="EMBL/GenBank/DDBJ databases">
        <authorList>
            <person name="Chiriac C."/>
            <person name="Salcher M."/>
            <person name="Ghai R."/>
            <person name="Kavagutti S V."/>
        </authorList>
    </citation>
    <scope>NUCLEOTIDE SEQUENCE</scope>
</reference>
<name>A0A6J7X8H5_9CAUD</name>
<dbReference type="EMBL" id="LR796838">
    <property type="protein sequence ID" value="CAB4169285.1"/>
    <property type="molecule type" value="Genomic_DNA"/>
</dbReference>
<evidence type="ECO:0000313" key="4">
    <source>
        <dbReference type="EMBL" id="CAB4197699.1"/>
    </source>
</evidence>
<proteinExistence type="predicted"/>
<dbReference type="EMBL" id="LR798377">
    <property type="protein sequence ID" value="CAB5227070.1"/>
    <property type="molecule type" value="Genomic_DNA"/>
</dbReference>
<accession>A0A6J7X8H5</accession>
<evidence type="ECO:0000313" key="3">
    <source>
        <dbReference type="EMBL" id="CAB4181785.1"/>
    </source>
</evidence>
<dbReference type="EMBL" id="LR797361">
    <property type="protein sequence ID" value="CAB4210725.1"/>
    <property type="molecule type" value="Genomic_DNA"/>
</dbReference>
<evidence type="ECO:0000313" key="6">
    <source>
        <dbReference type="EMBL" id="CAB5227070.1"/>
    </source>
</evidence>
<gene>
    <name evidence="3" type="ORF">UFOVP1073_62</name>
    <name evidence="4" type="ORF">UFOVP1308_27</name>
    <name evidence="5" type="ORF">UFOVP1423_42</name>
    <name evidence="6" type="ORF">UFOVP1520_13</name>
    <name evidence="1" type="ORF">UFOVP898_64</name>
    <name evidence="2" type="ORF">UFOVP985_69</name>
</gene>
<evidence type="ECO:0000313" key="2">
    <source>
        <dbReference type="EMBL" id="CAB4176860.1"/>
    </source>
</evidence>
<sequence>MTFNQLVKEFMAVCEKRRNYGAVDTEPQEVFRTLIRRVIRGYLFTMPTTAEDWQLYSSTMSCEEVAKEMTAAALPCVEAAKQAAQVYEFLAD</sequence>